<feature type="compositionally biased region" description="Low complexity" evidence="1">
    <location>
        <begin position="16"/>
        <end position="26"/>
    </location>
</feature>
<feature type="region of interest" description="Disordered" evidence="1">
    <location>
        <begin position="189"/>
        <end position="232"/>
    </location>
</feature>
<keyword evidence="3" id="KW-1185">Reference proteome</keyword>
<evidence type="ECO:0000313" key="3">
    <source>
        <dbReference type="Proteomes" id="UP001465976"/>
    </source>
</evidence>
<evidence type="ECO:0000256" key="1">
    <source>
        <dbReference type="SAM" id="MobiDB-lite"/>
    </source>
</evidence>
<protein>
    <submittedName>
        <fullName evidence="2">Uncharacterized protein</fullName>
    </submittedName>
</protein>
<comment type="caution">
    <text evidence="2">The sequence shown here is derived from an EMBL/GenBank/DDBJ whole genome shotgun (WGS) entry which is preliminary data.</text>
</comment>
<organism evidence="2 3">
    <name type="scientific">Marasmius crinis-equi</name>
    <dbReference type="NCBI Taxonomy" id="585013"/>
    <lineage>
        <taxon>Eukaryota</taxon>
        <taxon>Fungi</taxon>
        <taxon>Dikarya</taxon>
        <taxon>Basidiomycota</taxon>
        <taxon>Agaricomycotina</taxon>
        <taxon>Agaricomycetes</taxon>
        <taxon>Agaricomycetidae</taxon>
        <taxon>Agaricales</taxon>
        <taxon>Marasmiineae</taxon>
        <taxon>Marasmiaceae</taxon>
        <taxon>Marasmius</taxon>
    </lineage>
</organism>
<sequence>MNDIAMDMDDVQMAGTTSQPQPQTTQNAPSDASNIQPTPPITRENFRDIQVKVHIRRPERDSWVYMGRGLVSQEVHGHSSRVVVRTLNTNKLITQFGEVRVPFQKNFAATERSADKGSDLQAEKRGNFVVIGCVEDSGVVSWSLNALNNSETLRLLASIELACYKCKNVLSDPRLAMRSRRKIERVIKEDRRRRHKRRKEQEALIDAFAKQDLGGDQPQPAAADPSGPPADA</sequence>
<name>A0ABR3FTM4_9AGAR</name>
<accession>A0ABR3FTM4</accession>
<reference evidence="2 3" key="1">
    <citation type="submission" date="2024-02" db="EMBL/GenBank/DDBJ databases">
        <title>A draft genome for the cacao thread blight pathogen Marasmius crinis-equi.</title>
        <authorList>
            <person name="Cohen S.P."/>
            <person name="Baruah I.K."/>
            <person name="Amoako-Attah I."/>
            <person name="Bukari Y."/>
            <person name="Meinhardt L.W."/>
            <person name="Bailey B.A."/>
        </authorList>
    </citation>
    <scope>NUCLEOTIDE SEQUENCE [LARGE SCALE GENOMIC DNA]</scope>
    <source>
        <strain evidence="2 3">GH-76</strain>
    </source>
</reference>
<feature type="region of interest" description="Disordered" evidence="1">
    <location>
        <begin position="1"/>
        <end position="45"/>
    </location>
</feature>
<feature type="compositionally biased region" description="Low complexity" evidence="1">
    <location>
        <begin position="214"/>
        <end position="225"/>
    </location>
</feature>
<dbReference type="Proteomes" id="UP001465976">
    <property type="component" value="Unassembled WGS sequence"/>
</dbReference>
<proteinExistence type="predicted"/>
<feature type="compositionally biased region" description="Polar residues" evidence="1">
    <location>
        <begin position="27"/>
        <end position="36"/>
    </location>
</feature>
<gene>
    <name evidence="2" type="ORF">V5O48_003279</name>
</gene>
<feature type="compositionally biased region" description="Acidic residues" evidence="1">
    <location>
        <begin position="1"/>
        <end position="10"/>
    </location>
</feature>
<evidence type="ECO:0000313" key="2">
    <source>
        <dbReference type="EMBL" id="KAL0578723.1"/>
    </source>
</evidence>
<dbReference type="EMBL" id="JBAHYK010000087">
    <property type="protein sequence ID" value="KAL0578723.1"/>
    <property type="molecule type" value="Genomic_DNA"/>
</dbReference>